<dbReference type="AlphaFoldDB" id="A0A383W075"/>
<evidence type="ECO:0000256" key="4">
    <source>
        <dbReference type="ARBA" id="ARBA00022692"/>
    </source>
</evidence>
<evidence type="ECO:0000256" key="6">
    <source>
        <dbReference type="ARBA" id="ARBA00022989"/>
    </source>
</evidence>
<feature type="chain" id="PRO_5016484017" description="Dolichyl-diphosphooligosaccharide--protein glycosyltransferase 48 kDa subunit" evidence="8">
    <location>
        <begin position="27"/>
        <end position="437"/>
    </location>
</feature>
<feature type="transmembrane region" description="Helical" evidence="8">
    <location>
        <begin position="413"/>
        <end position="434"/>
    </location>
</feature>
<feature type="domain" description="OST48 middle" evidence="10">
    <location>
        <begin position="302"/>
        <end position="437"/>
    </location>
</feature>
<evidence type="ECO:0000256" key="8">
    <source>
        <dbReference type="RuleBase" id="RU361142"/>
    </source>
</evidence>
<comment type="subcellular location">
    <subcellularLocation>
        <location evidence="8">Endoplasmic reticulum membrane</location>
        <topology evidence="8">Single-pass type I membrane protein</topology>
    </subcellularLocation>
    <subcellularLocation>
        <location evidence="1">Membrane</location>
        <topology evidence="1">Single-pass type I membrane protein</topology>
    </subcellularLocation>
</comment>
<dbReference type="UniPathway" id="UPA00378"/>
<dbReference type="GO" id="GO:0018279">
    <property type="term" value="P:protein N-linked glycosylation via asparagine"/>
    <property type="evidence" value="ECO:0007669"/>
    <property type="project" value="UniProtKB-UniRule"/>
</dbReference>
<organism evidence="11 12">
    <name type="scientific">Tetradesmus obliquus</name>
    <name type="common">Green alga</name>
    <name type="synonym">Acutodesmus obliquus</name>
    <dbReference type="NCBI Taxonomy" id="3088"/>
    <lineage>
        <taxon>Eukaryota</taxon>
        <taxon>Viridiplantae</taxon>
        <taxon>Chlorophyta</taxon>
        <taxon>core chlorophytes</taxon>
        <taxon>Chlorophyceae</taxon>
        <taxon>CS clade</taxon>
        <taxon>Sphaeropleales</taxon>
        <taxon>Scenedesmaceae</taxon>
        <taxon>Tetradesmus</taxon>
    </lineage>
</organism>
<dbReference type="InterPro" id="IPR055459">
    <property type="entry name" value="OST48_MD"/>
</dbReference>
<dbReference type="STRING" id="3088.A0A383W075"/>
<dbReference type="Pfam" id="PF03345">
    <property type="entry name" value="OST48_N"/>
    <property type="match status" value="1"/>
</dbReference>
<evidence type="ECO:0000256" key="7">
    <source>
        <dbReference type="ARBA" id="ARBA00023136"/>
    </source>
</evidence>
<feature type="signal peptide" evidence="8">
    <location>
        <begin position="1"/>
        <end position="26"/>
    </location>
</feature>
<feature type="domain" description="OST48 N-terminal" evidence="9">
    <location>
        <begin position="31"/>
        <end position="284"/>
    </location>
</feature>
<name>A0A383W075_TETOB</name>
<comment type="pathway">
    <text evidence="2 8">Protein modification; protein glycosylation.</text>
</comment>
<reference evidence="11 12" key="1">
    <citation type="submission" date="2016-10" db="EMBL/GenBank/DDBJ databases">
        <authorList>
            <person name="Cai Z."/>
        </authorList>
    </citation>
    <scope>NUCLEOTIDE SEQUENCE [LARGE SCALE GENOMIC DNA]</scope>
</reference>
<dbReference type="PANTHER" id="PTHR10830:SF0">
    <property type="entry name" value="DOLICHYL-DIPHOSPHOOLIGOSACCHARIDE--PROTEIN GLYCOSYLTRANSFERASE 48 KDA SUBUNIT"/>
    <property type="match status" value="1"/>
</dbReference>
<dbReference type="InterPro" id="IPR055457">
    <property type="entry name" value="OST48_N"/>
</dbReference>
<proteinExistence type="inferred from homology"/>
<evidence type="ECO:0000256" key="3">
    <source>
        <dbReference type="ARBA" id="ARBA00008743"/>
    </source>
</evidence>
<evidence type="ECO:0000256" key="5">
    <source>
        <dbReference type="ARBA" id="ARBA00022824"/>
    </source>
</evidence>
<keyword evidence="6 8" id="KW-1133">Transmembrane helix</keyword>
<sequence length="437" mass="46673">MQACSKLPLLLVLLAAALLCSNVANAAENKRVLALIGTSSIKDSHSQFFSSLKEAGFSVDIKSAKDKDLKLKDFDTFLYDSLIVFAPKAAKFGGDISSAAILDFVDSGKNLLLAASSDASDAVRSLALECGVELDDKATTVYDHFSHQAANGATDPTLIATAAVVDSKAIFGSSPPKAPILFKGVAATVPASAELVTVALSGEASSYSHDPKKAMPEPPSLPVGGTAALVSLVQARNNARVMVAGSLDMFSNELFDASVKVAASGAKFAKSGNKDFATAVALWTLGDRGVLKVGALSHHLVSDPAVEPSLYRVNDEVEVALDVHLVEGGKITPYQADDLQVSFVMLDPYVRQPMTNDGAGRFSLRFTVPDVYGVFKYVIDYKHAGYSYINLQRVVPVRPFKHDEYERFLAAAWPYYASVASTMAAFFMLGWVYLYSK</sequence>
<comment type="function">
    <text evidence="8">Subunit of the oligosaccharyl transferase (OST) complex that catalyzes the initial transfer of a defined glycan (Glc(3)Man(9)GlcNAc(2) in eukaryotes) from the lipid carrier dolichol-pyrophosphate to an asparagine residue within an Asn-X-Ser/Thr consensus motif in nascent polypeptide chains, the first step in protein N-glycosylation. N-glycosylation occurs cotranslationally and the complex associates with the Sec61 complex at the channel-forming translocon complex that mediates protein translocation across the endoplasmic reticulum (ER).</text>
</comment>
<dbReference type="InterPro" id="IPR005013">
    <property type="entry name" value="DDOST_48_kDa_subunit"/>
</dbReference>
<keyword evidence="7 8" id="KW-0472">Membrane</keyword>
<keyword evidence="12" id="KW-1185">Reference proteome</keyword>
<dbReference type="Proteomes" id="UP000256970">
    <property type="component" value="Unassembled WGS sequence"/>
</dbReference>
<evidence type="ECO:0000313" key="12">
    <source>
        <dbReference type="Proteomes" id="UP000256970"/>
    </source>
</evidence>
<evidence type="ECO:0000313" key="11">
    <source>
        <dbReference type="EMBL" id="SZX70590.1"/>
    </source>
</evidence>
<protein>
    <recommendedName>
        <fullName evidence="8">Dolichyl-diphosphooligosaccharide--protein glycosyltransferase 48 kDa subunit</fullName>
        <shortName evidence="8">Oligosaccharyl transferase 48 kDa subunit</shortName>
    </recommendedName>
</protein>
<dbReference type="GO" id="GO:0008250">
    <property type="term" value="C:oligosaccharyltransferase complex"/>
    <property type="evidence" value="ECO:0007669"/>
    <property type="project" value="TreeGrafter"/>
</dbReference>
<gene>
    <name evidence="11" type="ORF">BQ4739_LOCUS10789</name>
</gene>
<evidence type="ECO:0000259" key="10">
    <source>
        <dbReference type="Pfam" id="PF23358"/>
    </source>
</evidence>
<dbReference type="EMBL" id="FNXT01000994">
    <property type="protein sequence ID" value="SZX70590.1"/>
    <property type="molecule type" value="Genomic_DNA"/>
</dbReference>
<evidence type="ECO:0000256" key="1">
    <source>
        <dbReference type="ARBA" id="ARBA00004479"/>
    </source>
</evidence>
<keyword evidence="8" id="KW-0732">Signal</keyword>
<keyword evidence="4 8" id="KW-0812">Transmembrane</keyword>
<evidence type="ECO:0000256" key="2">
    <source>
        <dbReference type="ARBA" id="ARBA00004922"/>
    </source>
</evidence>
<dbReference type="PANTHER" id="PTHR10830">
    <property type="entry name" value="DOLICHYL-DIPHOSPHOOLIGOSACCHARIDE--PROTEIN GLYCOSYLTRANSFERASE 48 KDA SUBUNIT"/>
    <property type="match status" value="1"/>
</dbReference>
<evidence type="ECO:0000259" key="9">
    <source>
        <dbReference type="Pfam" id="PF03345"/>
    </source>
</evidence>
<comment type="subunit">
    <text evidence="8">Component of the oligosaccharyltransferase (OST) complex.</text>
</comment>
<comment type="similarity">
    <text evidence="3 8">Belongs to the DDOST 48 kDa subunit family.</text>
</comment>
<accession>A0A383W075</accession>
<dbReference type="Pfam" id="PF23358">
    <property type="entry name" value="OST48_MD"/>
    <property type="match status" value="1"/>
</dbReference>
<keyword evidence="5 8" id="KW-0256">Endoplasmic reticulum</keyword>